<accession>A0A1H2PV68</accession>
<evidence type="ECO:0000313" key="3">
    <source>
        <dbReference type="Proteomes" id="UP000243719"/>
    </source>
</evidence>
<evidence type="ECO:0000313" key="2">
    <source>
        <dbReference type="EMBL" id="SDV51182.1"/>
    </source>
</evidence>
<dbReference type="PANTHER" id="PTHR35271">
    <property type="entry name" value="ABC TRANSPORTER, SUBSTRATE-BINDING LIPOPROTEIN-RELATED"/>
    <property type="match status" value="1"/>
</dbReference>
<organism evidence="2 3">
    <name type="scientific">Chitinasiproducens palmae</name>
    <dbReference type="NCBI Taxonomy" id="1770053"/>
    <lineage>
        <taxon>Bacteria</taxon>
        <taxon>Pseudomonadati</taxon>
        <taxon>Pseudomonadota</taxon>
        <taxon>Betaproteobacteria</taxon>
        <taxon>Burkholderiales</taxon>
        <taxon>Burkholderiaceae</taxon>
        <taxon>Chitinasiproducens</taxon>
    </lineage>
</organism>
<dbReference type="SUPFAM" id="SSF53822">
    <property type="entry name" value="Periplasmic binding protein-like I"/>
    <property type="match status" value="1"/>
</dbReference>
<gene>
    <name evidence="2" type="ORF">SAMN05216551_11592</name>
</gene>
<proteinExistence type="predicted"/>
<evidence type="ECO:0000256" key="1">
    <source>
        <dbReference type="SAM" id="Phobius"/>
    </source>
</evidence>
<dbReference type="CDD" id="cd06325">
    <property type="entry name" value="PBP1_ABC_unchar_transporter"/>
    <property type="match status" value="1"/>
</dbReference>
<name>A0A1H2PV68_9BURK</name>
<protein>
    <submittedName>
        <fullName evidence="2">Putative ABC transport system substrate-binding protein</fullName>
    </submittedName>
</protein>
<sequence>MLKKRQGAPRTVTQCRDAANAAAAAPRHHRNFESEMKAKSVRRRIGCLAAMLVLAGCGLASSVQAQTVVGIANLGPHPALTKVIEGFKDEMAREGYREGKAANDVEYAYSDANFTQSMMPQMFSSLMSKRPKAILTVSTSVSQVARSAVTDHAVPLIFALVTDPVAAGLVSGWQHGSDRFAGASDLQDFDAVVAFGKKLFPGATSFGTLYNPGEANDVVTTRELEAAAKRGGLAFKAISVDTVNDIPQRAQLLKGVGFVYITGSNLVQSAMPSVAATMQRLRVPILSSETEAIKTGLATASYAVSLQSVGANSARIMVRALRGEKTSALPVVKPSSSDYVTSISKTQFSKLGLTIPSAFSDCKCFVN</sequence>
<keyword evidence="3" id="KW-1185">Reference proteome</keyword>
<reference evidence="3" key="1">
    <citation type="submission" date="2016-09" db="EMBL/GenBank/DDBJ databases">
        <authorList>
            <person name="Varghese N."/>
            <person name="Submissions S."/>
        </authorList>
    </citation>
    <scope>NUCLEOTIDE SEQUENCE [LARGE SCALE GENOMIC DNA]</scope>
    <source>
        <strain evidence="3">JS23</strain>
    </source>
</reference>
<dbReference type="Pfam" id="PF04392">
    <property type="entry name" value="ABC_sub_bind"/>
    <property type="match status" value="1"/>
</dbReference>
<dbReference type="Gene3D" id="3.40.50.2300">
    <property type="match status" value="2"/>
</dbReference>
<dbReference type="Proteomes" id="UP000243719">
    <property type="component" value="Unassembled WGS sequence"/>
</dbReference>
<dbReference type="EMBL" id="FNLO01000015">
    <property type="protein sequence ID" value="SDV51182.1"/>
    <property type="molecule type" value="Genomic_DNA"/>
</dbReference>
<dbReference type="PANTHER" id="PTHR35271:SF1">
    <property type="entry name" value="ABC TRANSPORTER, SUBSTRATE-BINDING LIPOPROTEIN"/>
    <property type="match status" value="1"/>
</dbReference>
<dbReference type="AlphaFoldDB" id="A0A1H2PV68"/>
<dbReference type="InterPro" id="IPR028082">
    <property type="entry name" value="Peripla_BP_I"/>
</dbReference>
<feature type="transmembrane region" description="Helical" evidence="1">
    <location>
        <begin position="45"/>
        <end position="63"/>
    </location>
</feature>
<keyword evidence="1" id="KW-1133">Transmembrane helix</keyword>
<keyword evidence="1" id="KW-0472">Membrane</keyword>
<keyword evidence="1" id="KW-0812">Transmembrane</keyword>
<dbReference type="STRING" id="1770053.SAMN05216551_11592"/>
<dbReference type="InterPro" id="IPR007487">
    <property type="entry name" value="ABC_transpt-TYRBP-like"/>
</dbReference>